<feature type="domain" description="LysM" evidence="3">
    <location>
        <begin position="262"/>
        <end position="310"/>
    </location>
</feature>
<comment type="caution">
    <text evidence="4">The sequence shown here is derived from an EMBL/GenBank/DDBJ whole genome shotgun (WGS) entry which is preliminary data.</text>
</comment>
<organism evidence="4 5">
    <name type="scientific">Macrococcus bovicus</name>
    <dbReference type="NCBI Taxonomy" id="69968"/>
    <lineage>
        <taxon>Bacteria</taxon>
        <taxon>Bacillati</taxon>
        <taxon>Bacillota</taxon>
        <taxon>Bacilli</taxon>
        <taxon>Bacillales</taxon>
        <taxon>Staphylococcaceae</taxon>
        <taxon>Macrococcus</taxon>
    </lineage>
</organism>
<feature type="compositionally biased region" description="Acidic residues" evidence="1">
    <location>
        <begin position="23"/>
        <end position="37"/>
    </location>
</feature>
<evidence type="ECO:0000259" key="3">
    <source>
        <dbReference type="PROSITE" id="PS51782"/>
    </source>
</evidence>
<evidence type="ECO:0000313" key="4">
    <source>
        <dbReference type="EMBL" id="TDM15478.1"/>
    </source>
</evidence>
<feature type="compositionally biased region" description="Low complexity" evidence="1">
    <location>
        <begin position="82"/>
        <end position="96"/>
    </location>
</feature>
<feature type="compositionally biased region" description="Basic and acidic residues" evidence="1">
    <location>
        <begin position="97"/>
        <end position="110"/>
    </location>
</feature>
<dbReference type="CDD" id="cd00118">
    <property type="entry name" value="LysM"/>
    <property type="match status" value="1"/>
</dbReference>
<evidence type="ECO:0000256" key="2">
    <source>
        <dbReference type="SAM" id="Phobius"/>
    </source>
</evidence>
<sequence length="312" mass="33942">MARDNFKDEFEKSKQPVERQEEVGQDDLVFEGEDFSDDTSSAEFPKRGVSRRNRSADRRRREESAEENASVKDSKKKRRRSAAAGTGAVAAGAGADNHIEEPAKTGEVKSETFVAGSGQPVVQHEDEREHEPEEKEKKNSWLPILAGLLILIPILFLLFMFLGNRDNKDDQNENAVKTEEVTTEKATTEKSKEEKTTEEKTVEKATTEAPATVEEATTETTTEVPSSEAVTTEAVTTEAVTTEAVTTEAPATEAPAATGGGTTHTVGANENLYRIAIRYYGSGTPANVDKIRKANGISGNNLTIGQELVIPK</sequence>
<dbReference type="InterPro" id="IPR036779">
    <property type="entry name" value="LysM_dom_sf"/>
</dbReference>
<keyword evidence="2" id="KW-0812">Transmembrane</keyword>
<feature type="transmembrane region" description="Helical" evidence="2">
    <location>
        <begin position="141"/>
        <end position="162"/>
    </location>
</feature>
<dbReference type="Pfam" id="PF01476">
    <property type="entry name" value="LysM"/>
    <property type="match status" value="1"/>
</dbReference>
<feature type="region of interest" description="Disordered" evidence="1">
    <location>
        <begin position="1"/>
        <end position="138"/>
    </location>
</feature>
<feature type="region of interest" description="Disordered" evidence="1">
    <location>
        <begin position="167"/>
        <end position="248"/>
    </location>
</feature>
<dbReference type="Gene3D" id="3.10.350.10">
    <property type="entry name" value="LysM domain"/>
    <property type="match status" value="1"/>
</dbReference>
<dbReference type="Proteomes" id="UP000294843">
    <property type="component" value="Unassembled WGS sequence"/>
</dbReference>
<dbReference type="EMBL" id="SCWF01000001">
    <property type="protein sequence ID" value="TDM15478.1"/>
    <property type="molecule type" value="Genomic_DNA"/>
</dbReference>
<dbReference type="PROSITE" id="PS51782">
    <property type="entry name" value="LYSM"/>
    <property type="match status" value="1"/>
</dbReference>
<reference evidence="4 5" key="1">
    <citation type="submission" date="2019-01" db="EMBL/GenBank/DDBJ databases">
        <title>Draft genome sequences of the type strains of six Macrococcus species.</title>
        <authorList>
            <person name="Mazhar S."/>
            <person name="Altermann E."/>
            <person name="Hill C."/>
            <person name="Mcauliffe O."/>
        </authorList>
    </citation>
    <scope>NUCLEOTIDE SEQUENCE [LARGE SCALE GENOMIC DNA]</scope>
    <source>
        <strain evidence="4 5">ATCC 51825</strain>
    </source>
</reference>
<name>A0A4R6C2I6_9STAP</name>
<accession>A0A4R6C2I6</accession>
<keyword evidence="5" id="KW-1185">Reference proteome</keyword>
<keyword evidence="2" id="KW-1133">Transmembrane helix</keyword>
<dbReference type="AlphaFoldDB" id="A0A4R6C2I6"/>
<dbReference type="PANTHER" id="PTHR35383">
    <property type="entry name" value="MUCIN 12EA-RELATED"/>
    <property type="match status" value="1"/>
</dbReference>
<feature type="compositionally biased region" description="Basic and acidic residues" evidence="1">
    <location>
        <begin position="54"/>
        <end position="73"/>
    </location>
</feature>
<gene>
    <name evidence="4" type="ORF">ERX55_00820</name>
</gene>
<dbReference type="InterPro" id="IPR018392">
    <property type="entry name" value="LysM"/>
</dbReference>
<proteinExistence type="predicted"/>
<feature type="compositionally biased region" description="Basic and acidic residues" evidence="1">
    <location>
        <begin position="123"/>
        <end position="138"/>
    </location>
</feature>
<feature type="compositionally biased region" description="Basic and acidic residues" evidence="1">
    <location>
        <begin position="167"/>
        <end position="206"/>
    </location>
</feature>
<dbReference type="OrthoDB" id="2583609at2"/>
<feature type="compositionally biased region" description="Low complexity" evidence="1">
    <location>
        <begin position="207"/>
        <end position="248"/>
    </location>
</feature>
<dbReference type="SMART" id="SM00257">
    <property type="entry name" value="LysM"/>
    <property type="match status" value="1"/>
</dbReference>
<dbReference type="SUPFAM" id="SSF54106">
    <property type="entry name" value="LysM domain"/>
    <property type="match status" value="1"/>
</dbReference>
<evidence type="ECO:0000313" key="5">
    <source>
        <dbReference type="Proteomes" id="UP000294843"/>
    </source>
</evidence>
<dbReference type="PANTHER" id="PTHR35383:SF1">
    <property type="entry name" value="MUCIN 12EA-RELATED"/>
    <property type="match status" value="1"/>
</dbReference>
<keyword evidence="2" id="KW-0472">Membrane</keyword>
<evidence type="ECO:0000256" key="1">
    <source>
        <dbReference type="SAM" id="MobiDB-lite"/>
    </source>
</evidence>
<protein>
    <submittedName>
        <fullName evidence="4">LysM peptidoglycan-binding domain-containing protein</fullName>
    </submittedName>
</protein>
<feature type="compositionally biased region" description="Basic and acidic residues" evidence="1">
    <location>
        <begin position="1"/>
        <end position="22"/>
    </location>
</feature>
<dbReference type="RefSeq" id="WP_133450686.1">
    <property type="nucleotide sequence ID" value="NZ_SCWF01000001.1"/>
</dbReference>